<dbReference type="EMBL" id="SHNN01000001">
    <property type="protein sequence ID" value="MCX2980728.1"/>
    <property type="molecule type" value="Genomic_DNA"/>
</dbReference>
<evidence type="ECO:0000313" key="3">
    <source>
        <dbReference type="Proteomes" id="UP001143362"/>
    </source>
</evidence>
<evidence type="ECO:0000256" key="1">
    <source>
        <dbReference type="SAM" id="Phobius"/>
    </source>
</evidence>
<keyword evidence="1" id="KW-0472">Membrane</keyword>
<reference evidence="2" key="1">
    <citation type="submission" date="2019-02" db="EMBL/GenBank/DDBJ databases">
        <authorList>
            <person name="Li S.-H."/>
        </authorList>
    </citation>
    <scope>NUCLEOTIDE SEQUENCE</scope>
    <source>
        <strain evidence="2">IMCC14734</strain>
    </source>
</reference>
<dbReference type="Pfam" id="PF12576">
    <property type="entry name" value="DUF3754"/>
    <property type="match status" value="1"/>
</dbReference>
<dbReference type="PANTHER" id="PTHR33645:SF11">
    <property type="entry name" value="AMINOPEPTIDASE (DUF3754)"/>
    <property type="match status" value="1"/>
</dbReference>
<dbReference type="Proteomes" id="UP001143362">
    <property type="component" value="Unassembled WGS sequence"/>
</dbReference>
<feature type="transmembrane region" description="Helical" evidence="1">
    <location>
        <begin position="211"/>
        <end position="244"/>
    </location>
</feature>
<dbReference type="PANTHER" id="PTHR33645">
    <property type="entry name" value="AMINOPEPTIDASE (DUF3754)"/>
    <property type="match status" value="1"/>
</dbReference>
<organism evidence="2 3">
    <name type="scientific">Candidatus Litorirhabdus singularis</name>
    <dbReference type="NCBI Taxonomy" id="2518993"/>
    <lineage>
        <taxon>Bacteria</taxon>
        <taxon>Pseudomonadati</taxon>
        <taxon>Pseudomonadota</taxon>
        <taxon>Gammaproteobacteria</taxon>
        <taxon>Cellvibrionales</taxon>
        <taxon>Halieaceae</taxon>
        <taxon>Candidatus Litorirhabdus</taxon>
    </lineage>
</organism>
<name>A0ABT3TEJ1_9GAMM</name>
<protein>
    <submittedName>
        <fullName evidence="2">DUF3754 domain-containing protein</fullName>
    </submittedName>
</protein>
<keyword evidence="3" id="KW-1185">Reference proteome</keyword>
<dbReference type="InterPro" id="IPR022227">
    <property type="entry name" value="DUF3754"/>
</dbReference>
<gene>
    <name evidence="2" type="ORF">EYC98_07530</name>
</gene>
<sequence>MKISVRRFIPFRKRDIVEMLLQKQPYDDDARFRQFCEILQSVFHFDYHRRLEDLKDAYAPLNPDRDTRAPVGIAEASSADFARQMESLLERANYDRLTDADLQRAFEENSLFKLQLHVDFDDFEEVLLFTRGEYQKQETVSQLFGLWAQSVSFSNFDRVVIYVKLKADASLQQRPDRTGITMLKLFQNVPKADIEMLFPNTRLGMRMIDKLIIGVPALAGGVVALSTKIGASMILLGALVGYWLGLSAEPVELSRATALALIAGIAGLGSFIWKQFSNFKNRKLRFLQSLTENLYFKNLDNNAGVFHRLVDDAEEEECKEAILAYSFLLRSEQPLTRQQLDAAIEQWLQDQWDCTIDFEIDDALDKLRKLGLVSGEQTLLALPLVEACEALDQRWDNYFTETDYL</sequence>
<proteinExistence type="predicted"/>
<comment type="caution">
    <text evidence="2">The sequence shown here is derived from an EMBL/GenBank/DDBJ whole genome shotgun (WGS) entry which is preliminary data.</text>
</comment>
<accession>A0ABT3TEJ1</accession>
<keyword evidence="1" id="KW-0812">Transmembrane</keyword>
<evidence type="ECO:0000313" key="2">
    <source>
        <dbReference type="EMBL" id="MCX2980728.1"/>
    </source>
</evidence>
<keyword evidence="1" id="KW-1133">Transmembrane helix</keyword>
<feature type="transmembrane region" description="Helical" evidence="1">
    <location>
        <begin position="256"/>
        <end position="273"/>
    </location>
</feature>
<dbReference type="RefSeq" id="WP_279244700.1">
    <property type="nucleotide sequence ID" value="NZ_SHNN01000001.1"/>
</dbReference>